<feature type="signal peptide" evidence="5">
    <location>
        <begin position="1"/>
        <end position="23"/>
    </location>
</feature>
<feature type="domain" description="VWFA" evidence="6">
    <location>
        <begin position="494"/>
        <end position="671"/>
    </location>
</feature>
<dbReference type="CDD" id="cd00198">
    <property type="entry name" value="vWFA"/>
    <property type="match status" value="1"/>
</dbReference>
<dbReference type="InterPro" id="IPR056861">
    <property type="entry name" value="HMCN1-like_VWA"/>
</dbReference>
<keyword evidence="3 5" id="KW-0732">Signal</keyword>
<evidence type="ECO:0000256" key="4">
    <source>
        <dbReference type="SAM" id="MobiDB-lite"/>
    </source>
</evidence>
<dbReference type="PROSITE" id="PS50234">
    <property type="entry name" value="VWFA"/>
    <property type="match status" value="1"/>
</dbReference>
<dbReference type="SMART" id="SM00327">
    <property type="entry name" value="VWA"/>
    <property type="match status" value="1"/>
</dbReference>
<dbReference type="InterPro" id="IPR052969">
    <property type="entry name" value="Thr-specific_kinase-like"/>
</dbReference>
<dbReference type="InterPro" id="IPR036582">
    <property type="entry name" value="Mao_N_sf"/>
</dbReference>
<sequence>MKVRMKVFLLISFVLLFGGTASASERLDYREGDYLVHLLEDGDGIRKTFPFQTSNQITASNTEIRLFINAREIDSTAYTIDYGNHTITMRKAPDSGAEISMKYAIAPTFEWEEGVSGKASIGNALTGGDGSTRTFQVSSRYILNSSKNVSLHIDGHKLSSSEFTFNHENLTITISEKRKAPGRQSKIYFYFPKTSISSTRPSGEATEPKWPSEVIEPTSPSGSVTTTVPEAETVVVPEFNVPSGKNFPGTITLKSNYTFTVSTTAEMRKSGYYTYVMIKNSNGELVRRIRVEANSSSTYSLRALGLPAGGYYIYVKVMTQYGGVAVSSPQFYPVRYETQQIGVFIGGKQQTYKQPPVNRKGNVLVPLRGIFESLGATVKWKSSTQTITATRGSTTIVLTIGSSTAYVNGVAVKLNAAAQLVNGSTMVPIRFISEALGAEVKWEGTSRTVIVFQYEPDIPTSIESERTPTNGGSGPESSSPILQNISKEINEASDIVFVIDVTGSMAEVIDYVKESISKFVDSVPSGSNLAILAYRDINYIDSKYPALEFFNFTNQKGVLKNQLSSLVATGGMDVDESGLEAVQMAMEKMSGSKNAKRIIFITDAPVHDKEISPKKTKYSLKEVINNVKANKVTLDAIAPKEGFAYQQIIQLVESNKGTLYDINEASLTYIK</sequence>
<dbReference type="InterPro" id="IPR012854">
    <property type="entry name" value="Cu_amine_oxidase-like_N"/>
</dbReference>
<dbReference type="SUPFAM" id="SSF55383">
    <property type="entry name" value="Copper amine oxidase, domain N"/>
    <property type="match status" value="1"/>
</dbReference>
<evidence type="ECO:0000256" key="5">
    <source>
        <dbReference type="SAM" id="SignalP"/>
    </source>
</evidence>
<dbReference type="Proteomes" id="UP001527090">
    <property type="component" value="Unassembled WGS sequence"/>
</dbReference>
<evidence type="ECO:0000256" key="1">
    <source>
        <dbReference type="ARBA" id="ARBA00004613"/>
    </source>
</evidence>
<feature type="region of interest" description="Disordered" evidence="4">
    <location>
        <begin position="199"/>
        <end position="226"/>
    </location>
</feature>
<comment type="caution">
    <text evidence="7">The sequence shown here is derived from an EMBL/GenBank/DDBJ whole genome shotgun (WGS) entry which is preliminary data.</text>
</comment>
<dbReference type="Gene3D" id="3.40.50.410">
    <property type="entry name" value="von Willebrand factor, type A domain"/>
    <property type="match status" value="1"/>
</dbReference>
<evidence type="ECO:0000256" key="2">
    <source>
        <dbReference type="ARBA" id="ARBA00022525"/>
    </source>
</evidence>
<keyword evidence="8" id="KW-1185">Reference proteome</keyword>
<protein>
    <submittedName>
        <fullName evidence="7">Stalk domain-containing protein</fullName>
    </submittedName>
</protein>
<feature type="compositionally biased region" description="Polar residues" evidence="4">
    <location>
        <begin position="467"/>
        <end position="480"/>
    </location>
</feature>
<dbReference type="Pfam" id="PF25106">
    <property type="entry name" value="VWA_4"/>
    <property type="match status" value="1"/>
</dbReference>
<dbReference type="RefSeq" id="WP_268631913.1">
    <property type="nucleotide sequence ID" value="NZ_JAMDLY010000008.1"/>
</dbReference>
<dbReference type="EMBL" id="JAMDLY010000008">
    <property type="protein sequence ID" value="MCY9529197.1"/>
    <property type="molecule type" value="Genomic_DNA"/>
</dbReference>
<feature type="chain" id="PRO_5047372682" evidence="5">
    <location>
        <begin position="24"/>
        <end position="671"/>
    </location>
</feature>
<evidence type="ECO:0000259" key="6">
    <source>
        <dbReference type="PROSITE" id="PS50234"/>
    </source>
</evidence>
<evidence type="ECO:0000256" key="3">
    <source>
        <dbReference type="ARBA" id="ARBA00022729"/>
    </source>
</evidence>
<reference evidence="7 8" key="1">
    <citation type="submission" date="2022-05" db="EMBL/GenBank/DDBJ databases">
        <title>Genome Sequencing of Bee-Associated Microbes.</title>
        <authorList>
            <person name="Dunlap C."/>
        </authorList>
    </citation>
    <scope>NUCLEOTIDE SEQUENCE [LARGE SCALE GENOMIC DNA]</scope>
    <source>
        <strain evidence="7 8">NRRL NRS-750</strain>
    </source>
</reference>
<comment type="subcellular location">
    <subcellularLocation>
        <location evidence="1">Secreted</location>
    </subcellularLocation>
</comment>
<feature type="compositionally biased region" description="Low complexity" evidence="4">
    <location>
        <begin position="217"/>
        <end position="226"/>
    </location>
</feature>
<keyword evidence="2" id="KW-0964">Secreted</keyword>
<accession>A0ABT4E623</accession>
<evidence type="ECO:0000313" key="7">
    <source>
        <dbReference type="EMBL" id="MCY9529197.1"/>
    </source>
</evidence>
<dbReference type="SUPFAM" id="SSF53300">
    <property type="entry name" value="vWA-like"/>
    <property type="match status" value="1"/>
</dbReference>
<feature type="region of interest" description="Disordered" evidence="4">
    <location>
        <begin position="461"/>
        <end position="480"/>
    </location>
</feature>
<dbReference type="Gene3D" id="3.30.457.10">
    <property type="entry name" value="Copper amine oxidase-like, N-terminal domain"/>
    <property type="match status" value="1"/>
</dbReference>
<gene>
    <name evidence="7" type="ORF">M5X04_07590</name>
</gene>
<dbReference type="PANTHER" id="PTHR47763">
    <property type="entry name" value="ALPHA-PROTEIN KINASE VWKA"/>
    <property type="match status" value="1"/>
</dbReference>
<dbReference type="InterPro" id="IPR036465">
    <property type="entry name" value="vWFA_dom_sf"/>
</dbReference>
<organism evidence="7 8">
    <name type="scientific">Paenibacillus alvei</name>
    <name type="common">Bacillus alvei</name>
    <dbReference type="NCBI Taxonomy" id="44250"/>
    <lineage>
        <taxon>Bacteria</taxon>
        <taxon>Bacillati</taxon>
        <taxon>Bacillota</taxon>
        <taxon>Bacilli</taxon>
        <taxon>Bacillales</taxon>
        <taxon>Paenibacillaceae</taxon>
        <taxon>Paenibacillus</taxon>
    </lineage>
</organism>
<dbReference type="Pfam" id="PF07833">
    <property type="entry name" value="Cu_amine_oxidN1"/>
    <property type="match status" value="1"/>
</dbReference>
<name>A0ABT4E623_PAEAL</name>
<evidence type="ECO:0000313" key="8">
    <source>
        <dbReference type="Proteomes" id="UP001527090"/>
    </source>
</evidence>
<dbReference type="InterPro" id="IPR002035">
    <property type="entry name" value="VWF_A"/>
</dbReference>
<proteinExistence type="predicted"/>